<keyword evidence="4" id="KW-0500">Molybdenum</keyword>
<evidence type="ECO:0000256" key="4">
    <source>
        <dbReference type="ARBA" id="ARBA00022505"/>
    </source>
</evidence>
<evidence type="ECO:0000259" key="11">
    <source>
        <dbReference type="Pfam" id="PF01315"/>
    </source>
</evidence>
<feature type="domain" description="Aldehyde oxidase/xanthine dehydrogenase a/b hammerhead" evidence="11">
    <location>
        <begin position="2"/>
        <end position="75"/>
    </location>
</feature>
<dbReference type="InterPro" id="IPR008274">
    <property type="entry name" value="AldOxase/xan_DH_MoCoBD1"/>
</dbReference>
<dbReference type="FunFam" id="3.30.365.10:FF:000002">
    <property type="entry name" value="Xanthine dehydrogenase oxidase"/>
    <property type="match status" value="1"/>
</dbReference>
<organism evidence="14">
    <name type="scientific">Bicosoecida sp. CB-2014</name>
    <dbReference type="NCBI Taxonomy" id="1486930"/>
    <lineage>
        <taxon>Eukaryota</taxon>
        <taxon>Sar</taxon>
        <taxon>Stramenopiles</taxon>
        <taxon>Bigyra</taxon>
        <taxon>Opalozoa</taxon>
        <taxon>Bicosoecida</taxon>
    </lineage>
</organism>
<dbReference type="InterPro" id="IPR036856">
    <property type="entry name" value="Ald_Oxase/Xan_DH_a/b_sf"/>
</dbReference>
<dbReference type="Gene3D" id="3.30.365.10">
    <property type="entry name" value="Aldehyde oxidase/xanthine dehydrogenase, molybdopterin binding domain"/>
    <property type="match status" value="4"/>
</dbReference>
<dbReference type="GO" id="GO:0016491">
    <property type="term" value="F:oxidoreductase activity"/>
    <property type="evidence" value="ECO:0007669"/>
    <property type="project" value="UniProtKB-KW"/>
</dbReference>
<evidence type="ECO:0000259" key="13">
    <source>
        <dbReference type="Pfam" id="PF20256"/>
    </source>
</evidence>
<evidence type="ECO:0000256" key="3">
    <source>
        <dbReference type="ARBA" id="ARBA00006849"/>
    </source>
</evidence>
<dbReference type="SUPFAM" id="SSF56003">
    <property type="entry name" value="Molybdenum cofactor-binding domain"/>
    <property type="match status" value="1"/>
</dbReference>
<evidence type="ECO:0000259" key="12">
    <source>
        <dbReference type="Pfam" id="PF02738"/>
    </source>
</evidence>
<dbReference type="PANTHER" id="PTHR11908:SF132">
    <property type="entry name" value="ALDEHYDE OXIDASE 1-RELATED"/>
    <property type="match status" value="1"/>
</dbReference>
<comment type="similarity">
    <text evidence="3">Belongs to the xanthine dehydrogenase family.</text>
</comment>
<evidence type="ECO:0000256" key="1">
    <source>
        <dbReference type="ARBA" id="ARBA00001924"/>
    </source>
</evidence>
<evidence type="ECO:0000256" key="7">
    <source>
        <dbReference type="ARBA" id="ARBA00023002"/>
    </source>
</evidence>
<dbReference type="SUPFAM" id="SSF54665">
    <property type="entry name" value="CO dehydrogenase molybdoprotein N-domain-like"/>
    <property type="match status" value="1"/>
</dbReference>
<evidence type="ECO:0000256" key="10">
    <source>
        <dbReference type="ARBA" id="ARBA00034078"/>
    </source>
</evidence>
<dbReference type="EMBL" id="HBFS01001029">
    <property type="protein sequence ID" value="CAD8907471.1"/>
    <property type="molecule type" value="Transcribed_RNA"/>
</dbReference>
<dbReference type="GO" id="GO:0051537">
    <property type="term" value="F:2 iron, 2 sulfur cluster binding"/>
    <property type="evidence" value="ECO:0007669"/>
    <property type="project" value="UniProtKB-KW"/>
</dbReference>
<feature type="domain" description="Aldehyde oxidase/xanthine dehydrogenase first molybdopterin binding" evidence="12">
    <location>
        <begin position="112"/>
        <end position="344"/>
    </location>
</feature>
<dbReference type="GO" id="GO:0005506">
    <property type="term" value="F:iron ion binding"/>
    <property type="evidence" value="ECO:0007669"/>
    <property type="project" value="InterPro"/>
</dbReference>
<dbReference type="Pfam" id="PF01315">
    <property type="entry name" value="Ald_Xan_dh_C"/>
    <property type="match status" value="1"/>
</dbReference>
<comment type="cofactor">
    <cofactor evidence="1">
        <name>Mo-molybdopterin</name>
        <dbReference type="ChEBI" id="CHEBI:71302"/>
    </cofactor>
</comment>
<feature type="domain" description="Aldehyde oxidase/xanthine dehydrogenase second molybdopterin binding" evidence="13">
    <location>
        <begin position="369"/>
        <end position="625"/>
    </location>
</feature>
<keyword evidence="6" id="KW-0479">Metal-binding</keyword>
<evidence type="ECO:0000256" key="9">
    <source>
        <dbReference type="ARBA" id="ARBA00023014"/>
    </source>
</evidence>
<evidence type="ECO:0000256" key="6">
    <source>
        <dbReference type="ARBA" id="ARBA00022723"/>
    </source>
</evidence>
<dbReference type="InterPro" id="IPR037165">
    <property type="entry name" value="AldOxase/xan_DH_Mopterin-bd_sf"/>
</dbReference>
<dbReference type="InterPro" id="IPR000674">
    <property type="entry name" value="Ald_Oxase/Xan_DH_a/b"/>
</dbReference>
<comment type="cofactor">
    <cofactor evidence="10">
        <name>[2Fe-2S] cluster</name>
        <dbReference type="ChEBI" id="CHEBI:190135"/>
    </cofactor>
</comment>
<keyword evidence="7" id="KW-0560">Oxidoreductase</keyword>
<proteinExistence type="inferred from homology"/>
<sequence length="705" mass="73344">MAMPGVRRVLTAADIPAGGANDVGLMPAVFGAATTEYVFVPPGADVGCVGQPIALVLADSRPRAQLAAKTVTATYGAPTAKGPAKVITTIAEAIAAGSSFPNIPNGPSHTPSLSVGDVSAGFAAADKIVTGSLDTPGQKHFYMETQVAFAEPAEGDAVVVHCGAQGLDFVQAAVQKVTGLPMHRITVRNRRTGGAFGGKIARCIHVAGCAAMAARVSGRPVQIWLDREEDCATIGGREPVYATYKAGVKSDGTLTAIQISIYNDSGCIIETSFGDMDMALLWMDNAYYCGAYSATTDVMHTTLPSTTAMRAPGVVQSVMVMETIMEHLATALSMPADALRAANFYKIGDKTPYGEQIKYFSLDTVWSTIKTSADFDGKQAAAAAFNKANRWRKRGVALSPIKYGLAIGGTQGGCQIHVYPDGSVQVNHGGIEMGQGINVKVAQTVSYALGCPLESIEVTGTNTDVVPIASCTGGSTTSELCCAAAKLVCDTLNTRLEPVRKANPKAPWAGIVGAAGGAGVNLSAETLYQPPPGPMSSTFDYFAYGAAISVVEVDVLTGETELISTDILYDCGVSLNPQVDVGQVEGAFIMGVGYYTTEHVQYDTSGVLTSRGTWDYKPPAMTDIPESINITLLPDAPNPAGFLRSKASGEPPYALAMSVHFAIRSAVESARADAGTSGWFSLAIPADPAEIVGTCLTTDAMLTLK</sequence>
<accession>A0A7S1C3H2</accession>
<dbReference type="FunFam" id="3.30.365.10:FF:000001">
    <property type="entry name" value="Xanthine dehydrogenase oxidase"/>
    <property type="match status" value="1"/>
</dbReference>
<dbReference type="Gene3D" id="3.90.1170.50">
    <property type="entry name" value="Aldehyde oxidase/xanthine dehydrogenase, a/b hammerhead"/>
    <property type="match status" value="1"/>
</dbReference>
<evidence type="ECO:0000256" key="8">
    <source>
        <dbReference type="ARBA" id="ARBA00023004"/>
    </source>
</evidence>
<name>A0A7S1C3H2_9STRA</name>
<dbReference type="InterPro" id="IPR016208">
    <property type="entry name" value="Ald_Oxase/xanthine_DH-like"/>
</dbReference>
<gene>
    <name evidence="14" type="ORF">BSP0115_LOCUS667</name>
</gene>
<evidence type="ECO:0000256" key="2">
    <source>
        <dbReference type="ARBA" id="ARBA00001974"/>
    </source>
</evidence>
<keyword evidence="9" id="KW-0411">Iron-sulfur</keyword>
<dbReference type="Pfam" id="PF02738">
    <property type="entry name" value="MoCoBD_1"/>
    <property type="match status" value="1"/>
</dbReference>
<dbReference type="PANTHER" id="PTHR11908">
    <property type="entry name" value="XANTHINE DEHYDROGENASE"/>
    <property type="match status" value="1"/>
</dbReference>
<reference evidence="14" key="1">
    <citation type="submission" date="2021-01" db="EMBL/GenBank/DDBJ databases">
        <authorList>
            <person name="Corre E."/>
            <person name="Pelletier E."/>
            <person name="Niang G."/>
            <person name="Scheremetjew M."/>
            <person name="Finn R."/>
            <person name="Kale V."/>
            <person name="Holt S."/>
            <person name="Cochrane G."/>
            <person name="Meng A."/>
            <person name="Brown T."/>
            <person name="Cohen L."/>
        </authorList>
    </citation>
    <scope>NUCLEOTIDE SEQUENCE</scope>
    <source>
        <strain evidence="14">Ms1</strain>
    </source>
</reference>
<dbReference type="AlphaFoldDB" id="A0A7S1C3H2"/>
<dbReference type="InterPro" id="IPR046867">
    <property type="entry name" value="AldOxase/xan_DH_MoCoBD2"/>
</dbReference>
<comment type="cofactor">
    <cofactor evidence="2">
        <name>FAD</name>
        <dbReference type="ChEBI" id="CHEBI:57692"/>
    </cofactor>
</comment>
<evidence type="ECO:0008006" key="15">
    <source>
        <dbReference type="Google" id="ProtNLM"/>
    </source>
</evidence>
<evidence type="ECO:0000313" key="14">
    <source>
        <dbReference type="EMBL" id="CAD8907471.1"/>
    </source>
</evidence>
<evidence type="ECO:0000256" key="5">
    <source>
        <dbReference type="ARBA" id="ARBA00022714"/>
    </source>
</evidence>
<protein>
    <recommendedName>
        <fullName evidence="15">Aldehyde oxidase/xanthine dehydrogenase a/b hammerhead domain-containing protein</fullName>
    </recommendedName>
</protein>
<keyword evidence="5" id="KW-0001">2Fe-2S</keyword>
<keyword evidence="8" id="KW-0408">Iron</keyword>
<dbReference type="Pfam" id="PF20256">
    <property type="entry name" value="MoCoBD_2"/>
    <property type="match status" value="1"/>
</dbReference>